<gene>
    <name evidence="1" type="ORF">S01H1_55395</name>
</gene>
<feature type="non-terminal residue" evidence="1">
    <location>
        <position position="237"/>
    </location>
</feature>
<evidence type="ECO:0000313" key="1">
    <source>
        <dbReference type="EMBL" id="GAG24946.1"/>
    </source>
</evidence>
<accession>X0XJ21</accession>
<proteinExistence type="predicted"/>
<reference evidence="1" key="1">
    <citation type="journal article" date="2014" name="Front. Microbiol.">
        <title>High frequency of phylogenetically diverse reductive dehalogenase-homologous genes in deep subseafloor sedimentary metagenomes.</title>
        <authorList>
            <person name="Kawai M."/>
            <person name="Futagami T."/>
            <person name="Toyoda A."/>
            <person name="Takaki Y."/>
            <person name="Nishi S."/>
            <person name="Hori S."/>
            <person name="Arai W."/>
            <person name="Tsubouchi T."/>
            <person name="Morono Y."/>
            <person name="Uchiyama I."/>
            <person name="Ito T."/>
            <person name="Fujiyama A."/>
            <person name="Inagaki F."/>
            <person name="Takami H."/>
        </authorList>
    </citation>
    <scope>NUCLEOTIDE SEQUENCE</scope>
    <source>
        <strain evidence="1">Expedition CK06-06</strain>
    </source>
</reference>
<protein>
    <submittedName>
        <fullName evidence="1">Uncharacterized protein</fullName>
    </submittedName>
</protein>
<sequence length="237" mass="25001">MILFAAAYSAAVTTVTIKPRNVIDNTNGVDVIDNKLAVTGYSYIDQIREGNIPGHEFLHVRGHSHVVGAVDQELSALSTAGFGNWPAAAAGAVLVSTSEQDVVAGTGARSIIIRGLDANWVSATATVVPTGDTPTAATSQTFIRVYEIEVVTAGSGHTNDGDITLSISGTNIIKMFEDHSTSEAGRRTVPAGKVMYLENLEGSAIGNKEVTYHVFCRNNAIADSPFLLRASWHSKDG</sequence>
<comment type="caution">
    <text evidence="1">The sequence shown here is derived from an EMBL/GenBank/DDBJ whole genome shotgun (WGS) entry which is preliminary data.</text>
</comment>
<dbReference type="EMBL" id="BARS01036005">
    <property type="protein sequence ID" value="GAG24946.1"/>
    <property type="molecule type" value="Genomic_DNA"/>
</dbReference>
<dbReference type="AlphaFoldDB" id="X0XJ21"/>
<organism evidence="1">
    <name type="scientific">marine sediment metagenome</name>
    <dbReference type="NCBI Taxonomy" id="412755"/>
    <lineage>
        <taxon>unclassified sequences</taxon>
        <taxon>metagenomes</taxon>
        <taxon>ecological metagenomes</taxon>
    </lineage>
</organism>
<name>X0XJ21_9ZZZZ</name>